<dbReference type="PRINTS" id="PR00081">
    <property type="entry name" value="GDHRDH"/>
</dbReference>
<dbReference type="PANTHER" id="PTHR24320">
    <property type="entry name" value="RETINOL DEHYDROGENASE"/>
    <property type="match status" value="1"/>
</dbReference>
<evidence type="ECO:0000313" key="4">
    <source>
        <dbReference type="Proteomes" id="UP001054902"/>
    </source>
</evidence>
<dbReference type="EMBL" id="BLLK01000056">
    <property type="protein sequence ID" value="GFH56739.1"/>
    <property type="molecule type" value="Genomic_DNA"/>
</dbReference>
<gene>
    <name evidence="3" type="ORF">CTEN210_13215</name>
</gene>
<evidence type="ECO:0000313" key="3">
    <source>
        <dbReference type="EMBL" id="GFH56739.1"/>
    </source>
</evidence>
<dbReference type="Gene3D" id="3.40.50.720">
    <property type="entry name" value="NAD(P)-binding Rossmann-like Domain"/>
    <property type="match status" value="1"/>
</dbReference>
<evidence type="ECO:0000256" key="2">
    <source>
        <dbReference type="ARBA" id="ARBA00023002"/>
    </source>
</evidence>
<keyword evidence="2" id="KW-0560">Oxidoreductase</keyword>
<sequence>MSSSPTTKPNGGLTYSHIQNMAQKRFHNKSSTPMKDKVTVITGSAGGIGSELSTVIYNLGGTVIALDRDQQGLEKLQEKLEASNSNTGAFIPMIAQHEDLNSVSNVAEEILKEFPKVDVLINNAGLTYRDTTLLSSHGNDLSFTVNYLSHFLLTEKLAKALSNAHGRIVHITSTYHWQVDGSELIPVNGRGPMAYEGQKEYQSSKHVERAYGNSKLAQIWHCRTTNIENVNSVCACPTWASTGIGGEDARDFLQKYAFPVADCGPGISSSLNAILKSDDELKGALNGGDCFVANSRILEYILGRNTILAGDFVTNVLGWRDTITDIAGMVLLFGQKRTYSDFIIQKTSPQSNDVGKMKKLREWSLKEVAQWL</sequence>
<dbReference type="InterPro" id="IPR036291">
    <property type="entry name" value="NAD(P)-bd_dom_sf"/>
</dbReference>
<protein>
    <submittedName>
        <fullName evidence="3">Uncharacterized protein</fullName>
    </submittedName>
</protein>
<dbReference type="SUPFAM" id="SSF51735">
    <property type="entry name" value="NAD(P)-binding Rossmann-fold domains"/>
    <property type="match status" value="1"/>
</dbReference>
<accession>A0AAD3D2Y2</accession>
<dbReference type="PANTHER" id="PTHR24320:SF148">
    <property type="entry name" value="NAD(P)-BINDING ROSSMANN-FOLD SUPERFAMILY PROTEIN"/>
    <property type="match status" value="1"/>
</dbReference>
<keyword evidence="4" id="KW-1185">Reference proteome</keyword>
<dbReference type="Proteomes" id="UP001054902">
    <property type="component" value="Unassembled WGS sequence"/>
</dbReference>
<comment type="similarity">
    <text evidence="1">Belongs to the short-chain dehydrogenases/reductases (SDR) family.</text>
</comment>
<dbReference type="Pfam" id="PF00106">
    <property type="entry name" value="adh_short"/>
    <property type="match status" value="1"/>
</dbReference>
<name>A0AAD3D2Y2_9STRA</name>
<dbReference type="GO" id="GO:0016491">
    <property type="term" value="F:oxidoreductase activity"/>
    <property type="evidence" value="ECO:0007669"/>
    <property type="project" value="UniProtKB-KW"/>
</dbReference>
<proteinExistence type="inferred from homology"/>
<dbReference type="InterPro" id="IPR002347">
    <property type="entry name" value="SDR_fam"/>
</dbReference>
<reference evidence="3 4" key="1">
    <citation type="journal article" date="2021" name="Sci. Rep.">
        <title>The genome of the diatom Chaetoceros tenuissimus carries an ancient integrated fragment of an extant virus.</title>
        <authorList>
            <person name="Hongo Y."/>
            <person name="Kimura K."/>
            <person name="Takaki Y."/>
            <person name="Yoshida Y."/>
            <person name="Baba S."/>
            <person name="Kobayashi G."/>
            <person name="Nagasaki K."/>
            <person name="Hano T."/>
            <person name="Tomaru Y."/>
        </authorList>
    </citation>
    <scope>NUCLEOTIDE SEQUENCE [LARGE SCALE GENOMIC DNA]</scope>
    <source>
        <strain evidence="3 4">NIES-3715</strain>
    </source>
</reference>
<evidence type="ECO:0000256" key="1">
    <source>
        <dbReference type="ARBA" id="ARBA00006484"/>
    </source>
</evidence>
<organism evidence="3 4">
    <name type="scientific">Chaetoceros tenuissimus</name>
    <dbReference type="NCBI Taxonomy" id="426638"/>
    <lineage>
        <taxon>Eukaryota</taxon>
        <taxon>Sar</taxon>
        <taxon>Stramenopiles</taxon>
        <taxon>Ochrophyta</taxon>
        <taxon>Bacillariophyta</taxon>
        <taxon>Coscinodiscophyceae</taxon>
        <taxon>Chaetocerotophycidae</taxon>
        <taxon>Chaetocerotales</taxon>
        <taxon>Chaetocerotaceae</taxon>
        <taxon>Chaetoceros</taxon>
    </lineage>
</organism>
<dbReference type="AlphaFoldDB" id="A0AAD3D2Y2"/>
<comment type="caution">
    <text evidence="3">The sequence shown here is derived from an EMBL/GenBank/DDBJ whole genome shotgun (WGS) entry which is preliminary data.</text>
</comment>